<evidence type="ECO:0000259" key="8">
    <source>
        <dbReference type="Pfam" id="PF01636"/>
    </source>
</evidence>
<protein>
    <submittedName>
        <fullName evidence="9">Aminoglycoside 3'-phosphotransferase</fullName>
    </submittedName>
</protein>
<dbReference type="RefSeq" id="WP_258211793.1">
    <property type="nucleotide sequence ID" value="NZ_JANQBD010000002.1"/>
</dbReference>
<keyword evidence="3 7" id="KW-0547">Nucleotide-binding</keyword>
<evidence type="ECO:0000313" key="9">
    <source>
        <dbReference type="EMBL" id="MCR8630172.1"/>
    </source>
</evidence>
<keyword evidence="4 7" id="KW-0418">Kinase</keyword>
<evidence type="ECO:0000256" key="5">
    <source>
        <dbReference type="ARBA" id="ARBA00022840"/>
    </source>
</evidence>
<evidence type="ECO:0000256" key="3">
    <source>
        <dbReference type="ARBA" id="ARBA00022741"/>
    </source>
</evidence>
<dbReference type="Gene3D" id="3.30.200.20">
    <property type="entry name" value="Phosphorylase Kinase, domain 1"/>
    <property type="match status" value="1"/>
</dbReference>
<evidence type="ECO:0000256" key="6">
    <source>
        <dbReference type="ARBA" id="ARBA00023251"/>
    </source>
</evidence>
<comment type="similarity">
    <text evidence="1 7">Belongs to the aminoglycoside phosphotransferase family.</text>
</comment>
<evidence type="ECO:0000256" key="1">
    <source>
        <dbReference type="ARBA" id="ARBA00006219"/>
    </source>
</evidence>
<gene>
    <name evidence="9" type="ORF">NV381_03045</name>
</gene>
<dbReference type="SUPFAM" id="SSF56112">
    <property type="entry name" value="Protein kinase-like (PK-like)"/>
    <property type="match status" value="1"/>
</dbReference>
<dbReference type="CDD" id="cd05150">
    <property type="entry name" value="APH"/>
    <property type="match status" value="1"/>
</dbReference>
<reference evidence="9 10" key="1">
    <citation type="submission" date="2022-08" db="EMBL/GenBank/DDBJ databases">
        <title>Paenibacillus endoradicis sp. nov., Paenibacillus radicibacter sp. nov and Paenibacillus pararadicis sp. nov., three cold-adapted plant growth-promoting bacteria isolated from root of Larix gmelinii in Great Khingan.</title>
        <authorList>
            <person name="Xue H."/>
        </authorList>
    </citation>
    <scope>NUCLEOTIDE SEQUENCE [LARGE SCALE GENOMIC DNA]</scope>
    <source>
        <strain evidence="9 10">N5-1-1-5</strain>
    </source>
</reference>
<dbReference type="Pfam" id="PF01636">
    <property type="entry name" value="APH"/>
    <property type="match status" value="2"/>
</dbReference>
<feature type="domain" description="Aminoglycoside phosphotransferase" evidence="8">
    <location>
        <begin position="174"/>
        <end position="242"/>
    </location>
</feature>
<keyword evidence="5 7" id="KW-0067">ATP-binding</keyword>
<dbReference type="InterPro" id="IPR024165">
    <property type="entry name" value="Kan/Strep_kinase"/>
</dbReference>
<comment type="caution">
    <text evidence="9">The sequence shown here is derived from an EMBL/GenBank/DDBJ whole genome shotgun (WGS) entry which is preliminary data.</text>
</comment>
<keyword evidence="10" id="KW-1185">Reference proteome</keyword>
<evidence type="ECO:0000313" key="10">
    <source>
        <dbReference type="Proteomes" id="UP001300012"/>
    </source>
</evidence>
<dbReference type="Gene3D" id="3.90.1200.10">
    <property type="match status" value="1"/>
</dbReference>
<accession>A0ABT1YAG1</accession>
<name>A0ABT1YAG1_9BACL</name>
<proteinExistence type="inferred from homology"/>
<evidence type="ECO:0000256" key="2">
    <source>
        <dbReference type="ARBA" id="ARBA00022679"/>
    </source>
</evidence>
<organism evidence="9 10">
    <name type="scientific">Paenibacillus radicis</name>
    <name type="common">ex Xue et al. 2023</name>
    <dbReference type="NCBI Taxonomy" id="2972489"/>
    <lineage>
        <taxon>Bacteria</taxon>
        <taxon>Bacillati</taxon>
        <taxon>Bacillota</taxon>
        <taxon>Bacilli</taxon>
        <taxon>Bacillales</taxon>
        <taxon>Paenibacillaceae</taxon>
        <taxon>Paenibacillus</taxon>
    </lineage>
</organism>
<keyword evidence="2 7" id="KW-0808">Transferase</keyword>
<feature type="domain" description="Aminoglycoside phosphotransferase" evidence="8">
    <location>
        <begin position="56"/>
        <end position="160"/>
    </location>
</feature>
<sequence>MKFKQTDGQNQRIEGEQMERREISFDIETVPNAIKQYIKNSNIYDSSCSKNAKTLFVKGTDNSFLKISKKGSLEREFRMTSFLHSHNVAPKVIAFESDQDNDYFLTEAITGEDGVSGVHLEYPNKVSSVFGEYLRMLHSISTVNCPYDNRTSELLEEQSDISYDLKKRITFTAENNVIIHGDYCLPNIIMDNFSFKGFIDVGYGGVGDRHYDICWGIWTLNHNLKTNIYRDLFLDAYGREDIDIERLTYFTHLIG</sequence>
<dbReference type="InterPro" id="IPR011009">
    <property type="entry name" value="Kinase-like_dom_sf"/>
</dbReference>
<dbReference type="EMBL" id="JANQBD010000002">
    <property type="protein sequence ID" value="MCR8630172.1"/>
    <property type="molecule type" value="Genomic_DNA"/>
</dbReference>
<dbReference type="PIRSF" id="PIRSF000706">
    <property type="entry name" value="Kanamycin_kin"/>
    <property type="match status" value="1"/>
</dbReference>
<dbReference type="InterPro" id="IPR002575">
    <property type="entry name" value="Aminoglycoside_PTrfase"/>
</dbReference>
<evidence type="ECO:0000256" key="7">
    <source>
        <dbReference type="PIRNR" id="PIRNR000706"/>
    </source>
</evidence>
<dbReference type="Proteomes" id="UP001300012">
    <property type="component" value="Unassembled WGS sequence"/>
</dbReference>
<keyword evidence="6 7" id="KW-0046">Antibiotic resistance</keyword>
<evidence type="ECO:0000256" key="4">
    <source>
        <dbReference type="ARBA" id="ARBA00022777"/>
    </source>
</evidence>